<dbReference type="RefSeq" id="WP_162892650.1">
    <property type="nucleotide sequence ID" value="NZ_CP020083.1"/>
</dbReference>
<dbReference type="Proteomes" id="UP000258016">
    <property type="component" value="Chromosome"/>
</dbReference>
<organism evidence="18 19">
    <name type="scientific">Blastomonas fulva</name>
    <dbReference type="NCBI Taxonomy" id="1550728"/>
    <lineage>
        <taxon>Bacteria</taxon>
        <taxon>Pseudomonadati</taxon>
        <taxon>Pseudomonadota</taxon>
        <taxon>Alphaproteobacteria</taxon>
        <taxon>Sphingomonadales</taxon>
        <taxon>Sphingomonadaceae</taxon>
        <taxon>Blastomonas</taxon>
    </lineage>
</organism>
<dbReference type="PROSITE" id="PS50109">
    <property type="entry name" value="HIS_KIN"/>
    <property type="match status" value="1"/>
</dbReference>
<keyword evidence="8 15" id="KW-0812">Transmembrane</keyword>
<dbReference type="Gene3D" id="1.10.287.130">
    <property type="match status" value="1"/>
</dbReference>
<evidence type="ECO:0000256" key="14">
    <source>
        <dbReference type="ARBA" id="ARBA00023136"/>
    </source>
</evidence>
<dbReference type="PANTHER" id="PTHR44936:SF5">
    <property type="entry name" value="SENSOR HISTIDINE KINASE ENVZ"/>
    <property type="match status" value="1"/>
</dbReference>
<keyword evidence="7" id="KW-0808">Transferase</keyword>
<dbReference type="InterPro" id="IPR036097">
    <property type="entry name" value="HisK_dim/P_sf"/>
</dbReference>
<dbReference type="EC" id="2.7.13.3" evidence="3"/>
<evidence type="ECO:0000256" key="9">
    <source>
        <dbReference type="ARBA" id="ARBA00022741"/>
    </source>
</evidence>
<keyword evidence="12 15" id="KW-1133">Transmembrane helix</keyword>
<comment type="subcellular location">
    <subcellularLocation>
        <location evidence="2">Cell inner membrane</location>
        <topology evidence="2">Multi-pass membrane protein</topology>
    </subcellularLocation>
</comment>
<feature type="transmembrane region" description="Helical" evidence="15">
    <location>
        <begin position="186"/>
        <end position="208"/>
    </location>
</feature>
<keyword evidence="10" id="KW-0418">Kinase</keyword>
<evidence type="ECO:0000256" key="2">
    <source>
        <dbReference type="ARBA" id="ARBA00004429"/>
    </source>
</evidence>
<evidence type="ECO:0000256" key="12">
    <source>
        <dbReference type="ARBA" id="ARBA00022989"/>
    </source>
</evidence>
<dbReference type="SMART" id="SM00304">
    <property type="entry name" value="HAMP"/>
    <property type="match status" value="1"/>
</dbReference>
<dbReference type="SUPFAM" id="SSF55874">
    <property type="entry name" value="ATPase domain of HSP90 chaperone/DNA topoisomerase II/histidine kinase"/>
    <property type="match status" value="1"/>
</dbReference>
<evidence type="ECO:0000256" key="4">
    <source>
        <dbReference type="ARBA" id="ARBA00022475"/>
    </source>
</evidence>
<dbReference type="InterPro" id="IPR003594">
    <property type="entry name" value="HATPase_dom"/>
</dbReference>
<gene>
    <name evidence="18" type="ORF">B5J99_17610</name>
</gene>
<keyword evidence="14 15" id="KW-0472">Membrane</keyword>
<dbReference type="SMART" id="SM00388">
    <property type="entry name" value="HisKA"/>
    <property type="match status" value="1"/>
</dbReference>
<evidence type="ECO:0000256" key="7">
    <source>
        <dbReference type="ARBA" id="ARBA00022679"/>
    </source>
</evidence>
<dbReference type="Pfam" id="PF00512">
    <property type="entry name" value="HisKA"/>
    <property type="match status" value="1"/>
</dbReference>
<name>A0ABN5BBB4_9SPHN</name>
<dbReference type="Gene3D" id="3.30.565.10">
    <property type="entry name" value="Histidine kinase-like ATPase, C-terminal domain"/>
    <property type="match status" value="1"/>
</dbReference>
<dbReference type="InterPro" id="IPR036890">
    <property type="entry name" value="HATPase_C_sf"/>
</dbReference>
<evidence type="ECO:0000256" key="8">
    <source>
        <dbReference type="ARBA" id="ARBA00022692"/>
    </source>
</evidence>
<keyword evidence="9" id="KW-0547">Nucleotide-binding</keyword>
<dbReference type="InterPro" id="IPR005467">
    <property type="entry name" value="His_kinase_dom"/>
</dbReference>
<dbReference type="PROSITE" id="PS50885">
    <property type="entry name" value="HAMP"/>
    <property type="match status" value="1"/>
</dbReference>
<keyword evidence="5" id="KW-0997">Cell inner membrane</keyword>
<dbReference type="InterPro" id="IPR004358">
    <property type="entry name" value="Sig_transdc_His_kin-like_C"/>
</dbReference>
<dbReference type="SUPFAM" id="SSF47384">
    <property type="entry name" value="Homodimeric domain of signal transducing histidine kinase"/>
    <property type="match status" value="1"/>
</dbReference>
<dbReference type="CDD" id="cd00082">
    <property type="entry name" value="HisKA"/>
    <property type="match status" value="1"/>
</dbReference>
<evidence type="ECO:0000259" key="17">
    <source>
        <dbReference type="PROSITE" id="PS50885"/>
    </source>
</evidence>
<dbReference type="PANTHER" id="PTHR44936">
    <property type="entry name" value="SENSOR PROTEIN CREC"/>
    <property type="match status" value="1"/>
</dbReference>
<evidence type="ECO:0000313" key="18">
    <source>
        <dbReference type="EMBL" id="ASR53050.1"/>
    </source>
</evidence>
<protein>
    <recommendedName>
        <fullName evidence="3">histidine kinase</fullName>
        <ecNumber evidence="3">2.7.13.3</ecNumber>
    </recommendedName>
</protein>
<evidence type="ECO:0000256" key="6">
    <source>
        <dbReference type="ARBA" id="ARBA00022553"/>
    </source>
</evidence>
<dbReference type="SMART" id="SM00387">
    <property type="entry name" value="HATPase_c"/>
    <property type="match status" value="1"/>
</dbReference>
<proteinExistence type="predicted"/>
<evidence type="ECO:0000256" key="5">
    <source>
        <dbReference type="ARBA" id="ARBA00022519"/>
    </source>
</evidence>
<keyword evidence="13" id="KW-0902">Two-component regulatory system</keyword>
<dbReference type="GeneID" id="303487411"/>
<evidence type="ECO:0000256" key="10">
    <source>
        <dbReference type="ARBA" id="ARBA00022777"/>
    </source>
</evidence>
<dbReference type="InterPro" id="IPR003660">
    <property type="entry name" value="HAMP_dom"/>
</dbReference>
<evidence type="ECO:0000256" key="3">
    <source>
        <dbReference type="ARBA" id="ARBA00012438"/>
    </source>
</evidence>
<accession>A0ABN5BBB4</accession>
<dbReference type="Pfam" id="PF02518">
    <property type="entry name" value="HATPase_c"/>
    <property type="match status" value="1"/>
</dbReference>
<dbReference type="EMBL" id="CP020083">
    <property type="protein sequence ID" value="ASR53050.1"/>
    <property type="molecule type" value="Genomic_DNA"/>
</dbReference>
<reference evidence="18 19" key="1">
    <citation type="submission" date="2017-03" db="EMBL/GenBank/DDBJ databases">
        <title>Complete genome sequence of Blastomonas fulva degrading microcsystin LR.</title>
        <authorList>
            <person name="Lee H.-g."/>
            <person name="Jin L."/>
            <person name="oh H.-M."/>
        </authorList>
    </citation>
    <scope>NUCLEOTIDE SEQUENCE [LARGE SCALE GENOMIC DNA]</scope>
    <source>
        <strain evidence="18 19">T2</strain>
    </source>
</reference>
<sequence>MNMLKRPSFKRLWPSSLAGRLLLTIALALLVGQLLNAVLLVRAQRDQAMDRVAAEAAVRLIASTDRLEQGRPLREQRLGRMGRAPGLRMRRTALDPVSPITPAMQAMPKIEQRLNAILPSYGVNYRDIRAAAMPAPPRPRRMDRLAAEIGGRDDERIRQLAVIAIERPDGQWLSVRVPVAEASNRIGVTIIAQTVVLYLVMLVPLVWLTRRIARSMGALRDGVAQFEQTQQAQPIEPSGPSDLADLTRSFNAMSARISAMLNEKDVMLGAIGHDLKTPLAALRVRVESVPDDRQRSRMVASIDDITRTLDDILSLARIGRTGEAPEPVNLVALVEMIADEYRDLGQDVELAECERIVAPLQLTWIRRALRNVIGNAVRYGSRARISIARQTSSVAITIDDDGPGIADDQIERMFEPFTRLEASRNMATGGTGLGLTLARAVAHQHGGSLTVQNRRGPGGAIEGLRAVLTLPVG</sequence>
<comment type="catalytic activity">
    <reaction evidence="1">
        <text>ATP + protein L-histidine = ADP + protein N-phospho-L-histidine.</text>
        <dbReference type="EC" id="2.7.13.3"/>
    </reaction>
</comment>
<keyword evidence="4" id="KW-1003">Cell membrane</keyword>
<keyword evidence="11" id="KW-0067">ATP-binding</keyword>
<evidence type="ECO:0000256" key="11">
    <source>
        <dbReference type="ARBA" id="ARBA00022840"/>
    </source>
</evidence>
<dbReference type="Pfam" id="PF00672">
    <property type="entry name" value="HAMP"/>
    <property type="match status" value="1"/>
</dbReference>
<keyword evidence="19" id="KW-1185">Reference proteome</keyword>
<evidence type="ECO:0000256" key="13">
    <source>
        <dbReference type="ARBA" id="ARBA00023012"/>
    </source>
</evidence>
<dbReference type="PRINTS" id="PR00344">
    <property type="entry name" value="BCTRLSENSOR"/>
</dbReference>
<feature type="domain" description="HAMP" evidence="17">
    <location>
        <begin position="210"/>
        <end position="262"/>
    </location>
</feature>
<evidence type="ECO:0000256" key="1">
    <source>
        <dbReference type="ARBA" id="ARBA00000085"/>
    </source>
</evidence>
<dbReference type="InterPro" id="IPR050980">
    <property type="entry name" value="2C_sensor_his_kinase"/>
</dbReference>
<keyword evidence="6" id="KW-0597">Phosphoprotein</keyword>
<evidence type="ECO:0000259" key="16">
    <source>
        <dbReference type="PROSITE" id="PS50109"/>
    </source>
</evidence>
<evidence type="ECO:0000256" key="15">
    <source>
        <dbReference type="SAM" id="Phobius"/>
    </source>
</evidence>
<feature type="domain" description="Histidine kinase" evidence="16">
    <location>
        <begin position="270"/>
        <end position="473"/>
    </location>
</feature>
<dbReference type="InterPro" id="IPR003661">
    <property type="entry name" value="HisK_dim/P_dom"/>
</dbReference>
<evidence type="ECO:0000313" key="19">
    <source>
        <dbReference type="Proteomes" id="UP000258016"/>
    </source>
</evidence>